<feature type="transmembrane region" description="Helical" evidence="1">
    <location>
        <begin position="76"/>
        <end position="92"/>
    </location>
</feature>
<feature type="transmembrane region" description="Helical" evidence="1">
    <location>
        <begin position="249"/>
        <end position="269"/>
    </location>
</feature>
<sequence length="271" mass="30909">MKYLRSFFNFYIDSSVHVALSVVSLVLITIFQFKIAYDIYLLLFIFFGTITGYNFVKYAKIAGLHHRSLAKNLRAIQLFSFFCFGGLVFLATKISIDVLKLALLLGLLTLFYAIPLLKHKNLRSIAGLKILVVAIVWAGVTVLLPLVTSEVPFNTDVWLTFLQRMFIVMTLTLPFEIRDLRFDDKLLKTIPQVLGIRKAKVLGVFFLMLVLLTEGLKTAVEHNELLVLLVILTLMGVFLLGSKRKQSKYFASFFVESIPIVWMLLWCLLIS</sequence>
<feature type="transmembrane region" description="Helical" evidence="1">
    <location>
        <begin position="39"/>
        <end position="56"/>
    </location>
</feature>
<evidence type="ECO:0000313" key="3">
    <source>
        <dbReference type="Proteomes" id="UP001254488"/>
    </source>
</evidence>
<keyword evidence="1" id="KW-0812">Transmembrane</keyword>
<protein>
    <recommendedName>
        <fullName evidence="4">Prenyltransferase</fullName>
    </recommendedName>
</protein>
<evidence type="ECO:0000313" key="2">
    <source>
        <dbReference type="EMBL" id="MDT0556912.1"/>
    </source>
</evidence>
<feature type="transmembrane region" description="Helical" evidence="1">
    <location>
        <begin position="98"/>
        <end position="114"/>
    </location>
</feature>
<feature type="transmembrane region" description="Helical" evidence="1">
    <location>
        <begin position="12"/>
        <end position="33"/>
    </location>
</feature>
<feature type="transmembrane region" description="Helical" evidence="1">
    <location>
        <begin position="126"/>
        <end position="146"/>
    </location>
</feature>
<evidence type="ECO:0000256" key="1">
    <source>
        <dbReference type="SAM" id="Phobius"/>
    </source>
</evidence>
<keyword evidence="3" id="KW-1185">Reference proteome</keyword>
<reference evidence="2 3" key="1">
    <citation type="submission" date="2023-09" db="EMBL/GenBank/DDBJ databases">
        <authorList>
            <person name="Rey-Velasco X."/>
        </authorList>
    </citation>
    <scope>NUCLEOTIDE SEQUENCE [LARGE SCALE GENOMIC DNA]</scope>
    <source>
        <strain evidence="2 3">W242</strain>
    </source>
</reference>
<accession>A0ABU2YFF4</accession>
<organism evidence="2 3">
    <name type="scientific">Patiriisocius hiemis</name>
    <dbReference type="NCBI Taxonomy" id="3075604"/>
    <lineage>
        <taxon>Bacteria</taxon>
        <taxon>Pseudomonadati</taxon>
        <taxon>Bacteroidota</taxon>
        <taxon>Flavobacteriia</taxon>
        <taxon>Flavobacteriales</taxon>
        <taxon>Flavobacteriaceae</taxon>
        <taxon>Patiriisocius</taxon>
    </lineage>
</organism>
<feature type="transmembrane region" description="Helical" evidence="1">
    <location>
        <begin position="199"/>
        <end position="219"/>
    </location>
</feature>
<dbReference type="EMBL" id="JAVRHZ010000009">
    <property type="protein sequence ID" value="MDT0556912.1"/>
    <property type="molecule type" value="Genomic_DNA"/>
</dbReference>
<evidence type="ECO:0008006" key="4">
    <source>
        <dbReference type="Google" id="ProtNLM"/>
    </source>
</evidence>
<gene>
    <name evidence="2" type="ORF">RM538_12915</name>
</gene>
<keyword evidence="1" id="KW-1133">Transmembrane helix</keyword>
<proteinExistence type="predicted"/>
<feature type="transmembrane region" description="Helical" evidence="1">
    <location>
        <begin position="225"/>
        <end position="242"/>
    </location>
</feature>
<feature type="transmembrane region" description="Helical" evidence="1">
    <location>
        <begin position="158"/>
        <end position="178"/>
    </location>
</feature>
<comment type="caution">
    <text evidence="2">The sequence shown here is derived from an EMBL/GenBank/DDBJ whole genome shotgun (WGS) entry which is preliminary data.</text>
</comment>
<dbReference type="Proteomes" id="UP001254488">
    <property type="component" value="Unassembled WGS sequence"/>
</dbReference>
<keyword evidence="1" id="KW-0472">Membrane</keyword>
<dbReference type="RefSeq" id="WP_311333858.1">
    <property type="nucleotide sequence ID" value="NZ_JAVRHZ010000009.1"/>
</dbReference>
<name>A0ABU2YFF4_9FLAO</name>